<reference evidence="2 3" key="1">
    <citation type="journal article" date="2015" name="Proc. Natl. Acad. Sci. U.S.A.">
        <title>Expanded metabolic versatility of ubiquitous nitrite-oxidizing bacteria from the genus Nitrospira.</title>
        <authorList>
            <person name="Koch H."/>
            <person name="Lucker S."/>
            <person name="Albertsen M."/>
            <person name="Kitzinger K."/>
            <person name="Herbold C."/>
            <person name="Spieck E."/>
            <person name="Nielsen P.H."/>
            <person name="Wagner M."/>
            <person name="Daims H."/>
        </authorList>
    </citation>
    <scope>NUCLEOTIDE SEQUENCE [LARGE SCALE GENOMIC DNA]</scope>
    <source>
        <strain evidence="2 3">NSP M-1</strain>
    </source>
</reference>
<evidence type="ECO:0000313" key="3">
    <source>
        <dbReference type="Proteomes" id="UP000069205"/>
    </source>
</evidence>
<dbReference type="PATRIC" id="fig|42253.5.peg.3002"/>
<dbReference type="Pfam" id="PF26395">
    <property type="entry name" value="E2-CBASS"/>
    <property type="match status" value="1"/>
</dbReference>
<gene>
    <name evidence="2" type="ORF">NITMOv2_3041</name>
</gene>
<organism evidence="2 3">
    <name type="scientific">Nitrospira moscoviensis</name>
    <dbReference type="NCBI Taxonomy" id="42253"/>
    <lineage>
        <taxon>Bacteria</taxon>
        <taxon>Pseudomonadati</taxon>
        <taxon>Nitrospirota</taxon>
        <taxon>Nitrospiria</taxon>
        <taxon>Nitrospirales</taxon>
        <taxon>Nitrospiraceae</taxon>
        <taxon>Nitrospira</taxon>
    </lineage>
</organism>
<name>A0A0K2GER7_NITMO</name>
<feature type="domain" description="Type II CBASS E2 protein" evidence="1">
    <location>
        <begin position="1"/>
        <end position="117"/>
    </location>
</feature>
<dbReference type="AlphaFoldDB" id="A0A0K2GER7"/>
<evidence type="ECO:0000313" key="2">
    <source>
        <dbReference type="EMBL" id="ALA59441.1"/>
    </source>
</evidence>
<dbReference type="Proteomes" id="UP000069205">
    <property type="component" value="Chromosome"/>
</dbReference>
<protein>
    <recommendedName>
        <fullName evidence="1">Type II CBASS E2 protein domain-containing protein</fullName>
    </recommendedName>
</protein>
<dbReference type="InterPro" id="IPR058588">
    <property type="entry name" value="E2-CBASS"/>
</dbReference>
<evidence type="ECO:0000259" key="1">
    <source>
        <dbReference type="Pfam" id="PF26395"/>
    </source>
</evidence>
<dbReference type="EMBL" id="CP011801">
    <property type="protein sequence ID" value="ALA59441.1"/>
    <property type="molecule type" value="Genomic_DNA"/>
</dbReference>
<dbReference type="KEGG" id="nmv:NITMOv2_3041"/>
<sequence>MHRLFPASSARIRRSELTWVGTITPFPLSRTYRVRLRYKLTGSPEVEVLEPLLQKRGSDNPPHLYPGKKLCLYLPRIGEWNKTMMLSQTIIPWTSEWLLNYEVWLATGEWSGGGLHPR</sequence>
<accession>A0A0K2GER7</accession>
<proteinExistence type="predicted"/>
<keyword evidence="3" id="KW-1185">Reference proteome</keyword>
<dbReference type="STRING" id="42253.NITMOv2_3041"/>